<reference evidence="1 2" key="1">
    <citation type="journal article" date="2015" name="Int. J. Syst. Evol. Microbiol.">
        <title>Roseomonas oryzae sp. nov., isolated from paddy rhizosphere soil.</title>
        <authorList>
            <person name="Ramaprasad E.V."/>
            <person name="Sasikala Ch."/>
            <person name="Ramana Ch.V."/>
        </authorList>
    </citation>
    <scope>NUCLEOTIDE SEQUENCE [LARGE SCALE GENOMIC DNA]</scope>
    <source>
        <strain evidence="1 2">KCTC 42542</strain>
    </source>
</reference>
<dbReference type="OrthoDB" id="7351360at2"/>
<dbReference type="Proteomes" id="UP000322110">
    <property type="component" value="Unassembled WGS sequence"/>
</dbReference>
<protein>
    <submittedName>
        <fullName evidence="1">Uncharacterized protein</fullName>
    </submittedName>
</protein>
<accession>A0A5B2TF64</accession>
<evidence type="ECO:0000313" key="2">
    <source>
        <dbReference type="Proteomes" id="UP000322110"/>
    </source>
</evidence>
<keyword evidence="2" id="KW-1185">Reference proteome</keyword>
<organism evidence="1 2">
    <name type="scientific">Teichococcus oryzae</name>
    <dbReference type="NCBI Taxonomy" id="1608942"/>
    <lineage>
        <taxon>Bacteria</taxon>
        <taxon>Pseudomonadati</taxon>
        <taxon>Pseudomonadota</taxon>
        <taxon>Alphaproteobacteria</taxon>
        <taxon>Acetobacterales</taxon>
        <taxon>Roseomonadaceae</taxon>
        <taxon>Roseomonas</taxon>
    </lineage>
</organism>
<evidence type="ECO:0000313" key="1">
    <source>
        <dbReference type="EMBL" id="KAA2212764.1"/>
    </source>
</evidence>
<name>A0A5B2TF64_9PROT</name>
<dbReference type="EMBL" id="VUKA01000006">
    <property type="protein sequence ID" value="KAA2212764.1"/>
    <property type="molecule type" value="Genomic_DNA"/>
</dbReference>
<sequence>MEHRGEWPDRMKPVAMLLAALLALPGCNAFLSESTADVAGLAGAALSSAISDNGAVAAGIGLGVQSLARAGLEYTQRELHQAEQDSIARAAGGLPMGAVATWSITHSVPLAYDQQGRVTVSREIGALGLSCREIVFSVEQQDDEALERAEFYTAIICRSGDLWKWASAEPATERWGSLQ</sequence>
<proteinExistence type="predicted"/>
<gene>
    <name evidence="1" type="ORF">F0Q34_13755</name>
</gene>
<dbReference type="AlphaFoldDB" id="A0A5B2TF64"/>
<comment type="caution">
    <text evidence="1">The sequence shown here is derived from an EMBL/GenBank/DDBJ whole genome shotgun (WGS) entry which is preliminary data.</text>
</comment>